<comment type="caution">
    <text evidence="2">The sequence shown here is derived from an EMBL/GenBank/DDBJ whole genome shotgun (WGS) entry which is preliminary data.</text>
</comment>
<evidence type="ECO:0000313" key="2">
    <source>
        <dbReference type="EMBL" id="CAK9251043.1"/>
    </source>
</evidence>
<feature type="compositionally biased region" description="Basic and acidic residues" evidence="1">
    <location>
        <begin position="23"/>
        <end position="33"/>
    </location>
</feature>
<feature type="compositionally biased region" description="Basic and acidic residues" evidence="1">
    <location>
        <begin position="61"/>
        <end position="71"/>
    </location>
</feature>
<proteinExistence type="predicted"/>
<feature type="non-terminal residue" evidence="2">
    <location>
        <position position="123"/>
    </location>
</feature>
<feature type="region of interest" description="Disordered" evidence="1">
    <location>
        <begin position="54"/>
        <end position="123"/>
    </location>
</feature>
<protein>
    <submittedName>
        <fullName evidence="2">Uncharacterized protein</fullName>
    </submittedName>
</protein>
<feature type="region of interest" description="Disordered" evidence="1">
    <location>
        <begin position="1"/>
        <end position="41"/>
    </location>
</feature>
<accession>A0ABP0V9G0</accession>
<evidence type="ECO:0000256" key="1">
    <source>
        <dbReference type="SAM" id="MobiDB-lite"/>
    </source>
</evidence>
<evidence type="ECO:0000313" key="3">
    <source>
        <dbReference type="Proteomes" id="UP001497444"/>
    </source>
</evidence>
<feature type="non-terminal residue" evidence="2">
    <location>
        <position position="1"/>
    </location>
</feature>
<organism evidence="2 3">
    <name type="scientific">Sphagnum jensenii</name>
    <dbReference type="NCBI Taxonomy" id="128206"/>
    <lineage>
        <taxon>Eukaryota</taxon>
        <taxon>Viridiplantae</taxon>
        <taxon>Streptophyta</taxon>
        <taxon>Embryophyta</taxon>
        <taxon>Bryophyta</taxon>
        <taxon>Sphagnophytina</taxon>
        <taxon>Sphagnopsida</taxon>
        <taxon>Sphagnales</taxon>
        <taxon>Sphagnaceae</taxon>
        <taxon>Sphagnum</taxon>
    </lineage>
</organism>
<keyword evidence="3" id="KW-1185">Reference proteome</keyword>
<name>A0ABP0V9G0_9BRYO</name>
<dbReference type="Proteomes" id="UP001497444">
    <property type="component" value="Unassembled WGS sequence"/>
</dbReference>
<gene>
    <name evidence="2" type="ORF">CSSPJE1EN1_LOCUS26421</name>
</gene>
<dbReference type="EMBL" id="CAXAQS010000304">
    <property type="protein sequence ID" value="CAK9251043.1"/>
    <property type="molecule type" value="Genomic_DNA"/>
</dbReference>
<sequence>GPNARSNGKNKEEAKRSAIGSQNERRDATKTSEEQLIDANKQLEERIGRRFFAQSRSSNGRFRDGFRDKVYANKTQTAVREKVSTNSDHKVSDDKTQTKVFERKTYRRNQSVDRNEGNNDSTR</sequence>
<feature type="compositionally biased region" description="Basic and acidic residues" evidence="1">
    <location>
        <begin position="79"/>
        <end position="123"/>
    </location>
</feature>
<reference evidence="2" key="1">
    <citation type="submission" date="2024-02" db="EMBL/GenBank/DDBJ databases">
        <authorList>
            <consortium name="ELIXIR-Norway"/>
            <consortium name="Elixir Norway"/>
        </authorList>
    </citation>
    <scope>NUCLEOTIDE SEQUENCE</scope>
</reference>